<dbReference type="Proteomes" id="UP001171902">
    <property type="component" value="Unassembled WGS sequence"/>
</dbReference>
<dbReference type="InterPro" id="IPR003439">
    <property type="entry name" value="ABC_transporter-like_ATP-bd"/>
</dbReference>
<dbReference type="PROSITE" id="PS50893">
    <property type="entry name" value="ABC_TRANSPORTER_2"/>
    <property type="match status" value="2"/>
</dbReference>
<dbReference type="PANTHER" id="PTHR43776">
    <property type="entry name" value="TRANSPORT ATP-BINDING PROTEIN"/>
    <property type="match status" value="1"/>
</dbReference>
<comment type="caution">
    <text evidence="8">The sequence shown here is derived from an EMBL/GenBank/DDBJ whole genome shotgun (WGS) entry which is preliminary data.</text>
</comment>
<feature type="domain" description="ABC transporter" evidence="6">
    <location>
        <begin position="3"/>
        <end position="234"/>
    </location>
</feature>
<dbReference type="Pfam" id="PF00005">
    <property type="entry name" value="ABC_tran"/>
    <property type="match status" value="2"/>
</dbReference>
<evidence type="ECO:0000256" key="4">
    <source>
        <dbReference type="ARBA" id="ARBA00022840"/>
    </source>
</evidence>
<evidence type="ECO:0000313" key="7">
    <source>
        <dbReference type="EMBL" id="MDN3241452.1"/>
    </source>
</evidence>
<dbReference type="PANTHER" id="PTHR43776:SF7">
    <property type="entry name" value="D,D-DIPEPTIDE TRANSPORT ATP-BINDING PROTEIN DDPF-RELATED"/>
    <property type="match status" value="1"/>
</dbReference>
<evidence type="ECO:0000256" key="2">
    <source>
        <dbReference type="ARBA" id="ARBA00022448"/>
    </source>
</evidence>
<dbReference type="InterPro" id="IPR003593">
    <property type="entry name" value="AAA+_ATPase"/>
</dbReference>
<evidence type="ECO:0000256" key="3">
    <source>
        <dbReference type="ARBA" id="ARBA00022741"/>
    </source>
</evidence>
<dbReference type="SUPFAM" id="SSF52540">
    <property type="entry name" value="P-loop containing nucleoside triphosphate hydrolases"/>
    <property type="match status" value="2"/>
</dbReference>
<dbReference type="Gene3D" id="3.40.50.300">
    <property type="entry name" value="P-loop containing nucleotide triphosphate hydrolases"/>
    <property type="match status" value="2"/>
</dbReference>
<dbReference type="EMBL" id="JAUEMJ010000005">
    <property type="protein sequence ID" value="MDN3241452.1"/>
    <property type="molecule type" value="Genomic_DNA"/>
</dbReference>
<name>A0ABT7YV25_9ACTN</name>
<keyword evidence="3" id="KW-0547">Nucleotide-binding</keyword>
<feature type="region of interest" description="Disordered" evidence="5">
    <location>
        <begin position="198"/>
        <end position="221"/>
    </location>
</feature>
<proteinExistence type="inferred from homology"/>
<evidence type="ECO:0000313" key="9">
    <source>
        <dbReference type="Proteomes" id="UP001171902"/>
    </source>
</evidence>
<evidence type="ECO:0000256" key="5">
    <source>
        <dbReference type="SAM" id="MobiDB-lite"/>
    </source>
</evidence>
<feature type="domain" description="ABC transporter" evidence="6">
    <location>
        <begin position="227"/>
        <end position="444"/>
    </location>
</feature>
<organism evidence="8 9">
    <name type="scientific">Glycomyces tritici</name>
    <dbReference type="NCBI Taxonomy" id="2665176"/>
    <lineage>
        <taxon>Bacteria</taxon>
        <taxon>Bacillati</taxon>
        <taxon>Actinomycetota</taxon>
        <taxon>Actinomycetes</taxon>
        <taxon>Glycomycetales</taxon>
        <taxon>Glycomycetaceae</taxon>
        <taxon>Glycomyces</taxon>
    </lineage>
</organism>
<protein>
    <submittedName>
        <fullName evidence="8">ATP-binding cassette domain-containing protein</fullName>
    </submittedName>
</protein>
<dbReference type="PROSITE" id="PS00211">
    <property type="entry name" value="ABC_TRANSPORTER_1"/>
    <property type="match status" value="2"/>
</dbReference>
<evidence type="ECO:0000256" key="1">
    <source>
        <dbReference type="ARBA" id="ARBA00005417"/>
    </source>
</evidence>
<dbReference type="GO" id="GO:0005524">
    <property type="term" value="F:ATP binding"/>
    <property type="evidence" value="ECO:0007669"/>
    <property type="project" value="UniProtKB-KW"/>
</dbReference>
<sequence length="445" mass="46411">MTVTAEAFSVRLGTRTLLPAVDFTAEAGRLTVVAAASGGGKTTLLRALLGAVPQGANVSGKINVAGADPLHLGGGLRAWRRESIAYASQDPGASLSPIMSVRRLIGEADPAADAAALLDRLGLDARLLNRRIGELSGGQARRVALACAAARATPVLLLDEPTAGLDADARARVTDLLAELRDAGRTLLVATHDPATAETADQTVRLGTPPRTRPQRTAGEHTGRPVLALRNLSAAHRTRSATPVVTGFDLDLYRGEITALIGESGSGKTTIARTLAGVHPHATGRLHLDGAPVPLTGKRRREHCTQIQYVAQDPRSALNPARTVEQTLTRAVRLHRGTDRAGARELAVALLADVDLPATVLTARPATLSGGQRQRVAIARALAAEPDVLVADEITSALDHASADRVLDTLTALAANRGLSILLISHDLALVAQSANRVVDLGTLR</sequence>
<keyword evidence="4 8" id="KW-0067">ATP-binding</keyword>
<dbReference type="InterPro" id="IPR050319">
    <property type="entry name" value="ABC_transp_ATP-bind"/>
</dbReference>
<comment type="similarity">
    <text evidence="1">Belongs to the ABC transporter superfamily.</text>
</comment>
<dbReference type="EMBL" id="JAUEMJ010000007">
    <property type="protein sequence ID" value="MDN3242239.1"/>
    <property type="molecule type" value="Genomic_DNA"/>
</dbReference>
<accession>A0ABT7YV25</accession>
<keyword evidence="9" id="KW-1185">Reference proteome</keyword>
<gene>
    <name evidence="7" type="ORF">QWI33_17145</name>
    <name evidence="8" type="ORF">QWI33_21145</name>
</gene>
<evidence type="ECO:0000259" key="6">
    <source>
        <dbReference type="PROSITE" id="PS50893"/>
    </source>
</evidence>
<reference evidence="8" key="1">
    <citation type="submission" date="2023-06" db="EMBL/GenBank/DDBJ databases">
        <title>Gycomyces niveus sp.nov., a novel actinomycete isolated from soil in Shouguang.</title>
        <authorList>
            <person name="Yang X."/>
            <person name="Zhao J."/>
        </authorList>
    </citation>
    <scope>NUCLEOTIDE SEQUENCE</scope>
    <source>
        <strain evidence="8">NEAU C2</strain>
    </source>
</reference>
<evidence type="ECO:0000313" key="8">
    <source>
        <dbReference type="EMBL" id="MDN3242239.1"/>
    </source>
</evidence>
<dbReference type="InterPro" id="IPR027417">
    <property type="entry name" value="P-loop_NTPase"/>
</dbReference>
<dbReference type="RefSeq" id="WP_289958361.1">
    <property type="nucleotide sequence ID" value="NZ_JAUEMJ010000005.1"/>
</dbReference>
<dbReference type="InterPro" id="IPR017871">
    <property type="entry name" value="ABC_transporter-like_CS"/>
</dbReference>
<dbReference type="CDD" id="cd03257">
    <property type="entry name" value="ABC_NikE_OppD_transporters"/>
    <property type="match status" value="1"/>
</dbReference>
<keyword evidence="2" id="KW-0813">Transport</keyword>
<dbReference type="SMART" id="SM00382">
    <property type="entry name" value="AAA"/>
    <property type="match status" value="2"/>
</dbReference>